<dbReference type="SUPFAM" id="SSF53822">
    <property type="entry name" value="Periplasmic binding protein-like I"/>
    <property type="match status" value="1"/>
</dbReference>
<dbReference type="Gene3D" id="3.40.50.2300">
    <property type="match status" value="2"/>
</dbReference>
<sequence>VDERDEAVGVHRRRGVLDGLADYHQDATIYTSTFKLSDAQECSKAFIHDYDAIICATDNIALGVLKTALDMNIDVPQTLSISGFGGYETTSIVTPRITTIVFPYEETGQCAAVSMMALLNGEEVPLLQRMDYAIDEKESVDILHH</sequence>
<dbReference type="RefSeq" id="WP_167696973.1">
    <property type="nucleotide sequence ID" value="NZ_WMFL01000029.1"/>
</dbReference>
<dbReference type="Proteomes" id="UP000646308">
    <property type="component" value="Unassembled WGS sequence"/>
</dbReference>
<evidence type="ECO:0000259" key="4">
    <source>
        <dbReference type="Pfam" id="PF13377"/>
    </source>
</evidence>
<evidence type="ECO:0000256" key="2">
    <source>
        <dbReference type="ARBA" id="ARBA00023125"/>
    </source>
</evidence>
<name>A0AAW9YT24_9STAP</name>
<proteinExistence type="predicted"/>
<dbReference type="GO" id="GO:0003700">
    <property type="term" value="F:DNA-binding transcription factor activity"/>
    <property type="evidence" value="ECO:0007669"/>
    <property type="project" value="TreeGrafter"/>
</dbReference>
<reference evidence="5" key="1">
    <citation type="submission" date="2019-11" db="EMBL/GenBank/DDBJ databases">
        <title>Whole genome comparisons of Staphylococcus agnetis isolates from cattle and chickens.</title>
        <authorList>
            <person name="Rhoads D."/>
            <person name="Shwani A."/>
            <person name="Adkins P."/>
            <person name="Calcutt M."/>
            <person name="Middleton J."/>
        </authorList>
    </citation>
    <scope>NUCLEOTIDE SEQUENCE</scope>
    <source>
        <strain evidence="5">1387</strain>
    </source>
</reference>
<protein>
    <submittedName>
        <fullName evidence="5">LacI family transcriptional regulator</fullName>
    </submittedName>
</protein>
<dbReference type="EMBL" id="WMFL01000029">
    <property type="protein sequence ID" value="NJI01599.1"/>
    <property type="molecule type" value="Genomic_DNA"/>
</dbReference>
<evidence type="ECO:0000256" key="1">
    <source>
        <dbReference type="ARBA" id="ARBA00023015"/>
    </source>
</evidence>
<dbReference type="Pfam" id="PF13377">
    <property type="entry name" value="Peripla_BP_3"/>
    <property type="match status" value="1"/>
</dbReference>
<accession>A0AAW9YT24</accession>
<keyword evidence="1" id="KW-0805">Transcription regulation</keyword>
<dbReference type="GO" id="GO:0000976">
    <property type="term" value="F:transcription cis-regulatory region binding"/>
    <property type="evidence" value="ECO:0007669"/>
    <property type="project" value="TreeGrafter"/>
</dbReference>
<evidence type="ECO:0000256" key="3">
    <source>
        <dbReference type="ARBA" id="ARBA00023163"/>
    </source>
</evidence>
<dbReference type="InterPro" id="IPR028082">
    <property type="entry name" value="Peripla_BP_I"/>
</dbReference>
<dbReference type="PANTHER" id="PTHR30146:SF154">
    <property type="entry name" value="TRANSCRIPTION REGULATOR, MEMBER OF GALR FAMILY"/>
    <property type="match status" value="1"/>
</dbReference>
<evidence type="ECO:0000313" key="6">
    <source>
        <dbReference type="Proteomes" id="UP000646308"/>
    </source>
</evidence>
<comment type="caution">
    <text evidence="5">The sequence shown here is derived from an EMBL/GenBank/DDBJ whole genome shotgun (WGS) entry which is preliminary data.</text>
</comment>
<gene>
    <name evidence="5" type="ORF">GLV84_01745</name>
</gene>
<organism evidence="5 6">
    <name type="scientific">Staphylococcus agnetis</name>
    <dbReference type="NCBI Taxonomy" id="985762"/>
    <lineage>
        <taxon>Bacteria</taxon>
        <taxon>Bacillati</taxon>
        <taxon>Bacillota</taxon>
        <taxon>Bacilli</taxon>
        <taxon>Bacillales</taxon>
        <taxon>Staphylococcaceae</taxon>
        <taxon>Staphylococcus</taxon>
    </lineage>
</organism>
<dbReference type="InterPro" id="IPR046335">
    <property type="entry name" value="LacI/GalR-like_sensor"/>
</dbReference>
<feature type="non-terminal residue" evidence="5">
    <location>
        <position position="1"/>
    </location>
</feature>
<feature type="domain" description="Transcriptional regulator LacI/GalR-like sensor" evidence="4">
    <location>
        <begin position="23"/>
        <end position="128"/>
    </location>
</feature>
<dbReference type="AlphaFoldDB" id="A0AAW9YT24"/>
<evidence type="ECO:0000313" key="5">
    <source>
        <dbReference type="EMBL" id="NJI01599.1"/>
    </source>
</evidence>
<keyword evidence="3" id="KW-0804">Transcription</keyword>
<dbReference type="PANTHER" id="PTHR30146">
    <property type="entry name" value="LACI-RELATED TRANSCRIPTIONAL REPRESSOR"/>
    <property type="match status" value="1"/>
</dbReference>
<keyword evidence="2" id="KW-0238">DNA-binding</keyword>